<protein>
    <recommendedName>
        <fullName evidence="1">GmrSD restriction endonucleases N-terminal domain-containing protein</fullName>
    </recommendedName>
</protein>
<sequence length="117" mass="12863">MPEFQRGYVWNRDQVRGLMRSLYHGYPVGALLVWETEGSAQAVRGGNAGAGQRLLLLDGQQRVTTLYGIIRGKAPAFFEGDRGASLQRRGRVLPVLRAGQTGRWSSRRCSSAAASTR</sequence>
<evidence type="ECO:0000259" key="1">
    <source>
        <dbReference type="Pfam" id="PF03235"/>
    </source>
</evidence>
<name>A0A511DMS6_9PSEU</name>
<dbReference type="PANTHER" id="PTHR37292:SF2">
    <property type="entry name" value="DUF262 DOMAIN-CONTAINING PROTEIN"/>
    <property type="match status" value="1"/>
</dbReference>
<gene>
    <name evidence="2" type="ORF">PSU4_50740</name>
</gene>
<evidence type="ECO:0000313" key="3">
    <source>
        <dbReference type="Proteomes" id="UP000321685"/>
    </source>
</evidence>
<dbReference type="Pfam" id="PF03235">
    <property type="entry name" value="GmrSD_N"/>
    <property type="match status" value="1"/>
</dbReference>
<keyword evidence="3" id="KW-1185">Reference proteome</keyword>
<reference evidence="2 3" key="1">
    <citation type="submission" date="2019-07" db="EMBL/GenBank/DDBJ databases">
        <title>Whole genome shotgun sequence of Pseudonocardia sulfidoxydans NBRC 16205.</title>
        <authorList>
            <person name="Hosoyama A."/>
            <person name="Uohara A."/>
            <person name="Ohji S."/>
            <person name="Ichikawa N."/>
        </authorList>
    </citation>
    <scope>NUCLEOTIDE SEQUENCE [LARGE SCALE GENOMIC DNA]</scope>
    <source>
        <strain evidence="2 3">NBRC 16205</strain>
    </source>
</reference>
<feature type="domain" description="GmrSD restriction endonucleases N-terminal" evidence="1">
    <location>
        <begin position="1"/>
        <end position="72"/>
    </location>
</feature>
<comment type="caution">
    <text evidence="2">The sequence shown here is derived from an EMBL/GenBank/DDBJ whole genome shotgun (WGS) entry which is preliminary data.</text>
</comment>
<accession>A0A511DMS6</accession>
<dbReference type="EMBL" id="BJVJ01000075">
    <property type="protein sequence ID" value="GEL26120.1"/>
    <property type="molecule type" value="Genomic_DNA"/>
</dbReference>
<dbReference type="PANTHER" id="PTHR37292">
    <property type="entry name" value="VNG6097C"/>
    <property type="match status" value="1"/>
</dbReference>
<organism evidence="2 3">
    <name type="scientific">Pseudonocardia sulfidoxydans NBRC 16205</name>
    <dbReference type="NCBI Taxonomy" id="1223511"/>
    <lineage>
        <taxon>Bacteria</taxon>
        <taxon>Bacillati</taxon>
        <taxon>Actinomycetota</taxon>
        <taxon>Actinomycetes</taxon>
        <taxon>Pseudonocardiales</taxon>
        <taxon>Pseudonocardiaceae</taxon>
        <taxon>Pseudonocardia</taxon>
    </lineage>
</organism>
<evidence type="ECO:0000313" key="2">
    <source>
        <dbReference type="EMBL" id="GEL26120.1"/>
    </source>
</evidence>
<dbReference type="InterPro" id="IPR004919">
    <property type="entry name" value="GmrSD_N"/>
</dbReference>
<dbReference type="AlphaFoldDB" id="A0A511DMS6"/>
<proteinExistence type="predicted"/>
<dbReference type="Proteomes" id="UP000321685">
    <property type="component" value="Unassembled WGS sequence"/>
</dbReference>